<name>A0A9N9GAM8_9GLOM</name>
<keyword evidence="3" id="KW-1185">Reference proteome</keyword>
<sequence length="48" mass="5763">MTRHTKKRKHLQKITKDREPKKQCCSIYMLSDSLSHKELKNVQNHINS</sequence>
<evidence type="ECO:0000256" key="1">
    <source>
        <dbReference type="SAM" id="MobiDB-lite"/>
    </source>
</evidence>
<reference evidence="2" key="1">
    <citation type="submission" date="2021-06" db="EMBL/GenBank/DDBJ databases">
        <authorList>
            <person name="Kallberg Y."/>
            <person name="Tangrot J."/>
            <person name="Rosling A."/>
        </authorList>
    </citation>
    <scope>NUCLEOTIDE SEQUENCE</scope>
    <source>
        <strain evidence="2">IN212</strain>
    </source>
</reference>
<feature type="non-terminal residue" evidence="2">
    <location>
        <position position="48"/>
    </location>
</feature>
<gene>
    <name evidence="2" type="ORF">RFULGI_LOCUS6146</name>
</gene>
<evidence type="ECO:0000313" key="2">
    <source>
        <dbReference type="EMBL" id="CAG8588773.1"/>
    </source>
</evidence>
<dbReference type="AlphaFoldDB" id="A0A9N9GAM8"/>
<proteinExistence type="predicted"/>
<accession>A0A9N9GAM8</accession>
<protein>
    <submittedName>
        <fullName evidence="2">3118_t:CDS:1</fullName>
    </submittedName>
</protein>
<dbReference type="EMBL" id="CAJVPZ010007635">
    <property type="protein sequence ID" value="CAG8588773.1"/>
    <property type="molecule type" value="Genomic_DNA"/>
</dbReference>
<feature type="region of interest" description="Disordered" evidence="1">
    <location>
        <begin position="1"/>
        <end position="20"/>
    </location>
</feature>
<organism evidence="2 3">
    <name type="scientific">Racocetra fulgida</name>
    <dbReference type="NCBI Taxonomy" id="60492"/>
    <lineage>
        <taxon>Eukaryota</taxon>
        <taxon>Fungi</taxon>
        <taxon>Fungi incertae sedis</taxon>
        <taxon>Mucoromycota</taxon>
        <taxon>Glomeromycotina</taxon>
        <taxon>Glomeromycetes</taxon>
        <taxon>Diversisporales</taxon>
        <taxon>Gigasporaceae</taxon>
        <taxon>Racocetra</taxon>
    </lineage>
</organism>
<dbReference type="Proteomes" id="UP000789396">
    <property type="component" value="Unassembled WGS sequence"/>
</dbReference>
<feature type="compositionally biased region" description="Basic residues" evidence="1">
    <location>
        <begin position="1"/>
        <end position="13"/>
    </location>
</feature>
<comment type="caution">
    <text evidence="2">The sequence shown here is derived from an EMBL/GenBank/DDBJ whole genome shotgun (WGS) entry which is preliminary data.</text>
</comment>
<evidence type="ECO:0000313" key="3">
    <source>
        <dbReference type="Proteomes" id="UP000789396"/>
    </source>
</evidence>